<dbReference type="OrthoDB" id="1896853at2759"/>
<dbReference type="PROSITE" id="PS51038">
    <property type="entry name" value="BAH"/>
    <property type="match status" value="1"/>
</dbReference>
<gene>
    <name evidence="3" type="ORF">HHK36_006165</name>
</gene>
<dbReference type="GO" id="GO:0003723">
    <property type="term" value="F:RNA binding"/>
    <property type="evidence" value="ECO:0007669"/>
    <property type="project" value="TreeGrafter"/>
</dbReference>
<evidence type="ECO:0000313" key="4">
    <source>
        <dbReference type="Proteomes" id="UP000655225"/>
    </source>
</evidence>
<feature type="compositionally biased region" description="Polar residues" evidence="1">
    <location>
        <begin position="352"/>
        <end position="361"/>
    </location>
</feature>
<feature type="compositionally biased region" description="Basic and acidic residues" evidence="1">
    <location>
        <begin position="288"/>
        <end position="304"/>
    </location>
</feature>
<dbReference type="EMBL" id="JABCRI010000004">
    <property type="protein sequence ID" value="KAF8407040.1"/>
    <property type="molecule type" value="Genomic_DNA"/>
</dbReference>
<dbReference type="Proteomes" id="UP000655225">
    <property type="component" value="Unassembled WGS sequence"/>
</dbReference>
<evidence type="ECO:0000259" key="2">
    <source>
        <dbReference type="PROSITE" id="PS51038"/>
    </source>
</evidence>
<accession>A0A834ZJX5</accession>
<dbReference type="AlphaFoldDB" id="A0A834ZJX5"/>
<dbReference type="PANTHER" id="PTHR47073:SF2">
    <property type="entry name" value="PROTEIN ANTI-SILENCING 1"/>
    <property type="match status" value="1"/>
</dbReference>
<dbReference type="Gene3D" id="2.30.30.490">
    <property type="match status" value="1"/>
</dbReference>
<feature type="compositionally biased region" description="Basic and acidic residues" evidence="1">
    <location>
        <begin position="341"/>
        <end position="351"/>
    </location>
</feature>
<feature type="region of interest" description="Disordered" evidence="1">
    <location>
        <begin position="285"/>
        <end position="449"/>
    </location>
</feature>
<dbReference type="OMA" id="PRCATNT"/>
<feature type="compositionally biased region" description="Basic and acidic residues" evidence="1">
    <location>
        <begin position="394"/>
        <end position="413"/>
    </location>
</feature>
<dbReference type="PANTHER" id="PTHR47073">
    <property type="entry name" value="PROTEIN ANTI-SILENCING 1"/>
    <property type="match status" value="1"/>
</dbReference>
<reference evidence="3 4" key="1">
    <citation type="submission" date="2020-04" db="EMBL/GenBank/DDBJ databases">
        <title>Plant Genome Project.</title>
        <authorList>
            <person name="Zhang R.-G."/>
        </authorList>
    </citation>
    <scope>NUCLEOTIDE SEQUENCE [LARGE SCALE GENOMIC DNA]</scope>
    <source>
        <strain evidence="3">YNK0</strain>
        <tissue evidence="3">Leaf</tissue>
    </source>
</reference>
<organism evidence="3 4">
    <name type="scientific">Tetracentron sinense</name>
    <name type="common">Spur-leaf</name>
    <dbReference type="NCBI Taxonomy" id="13715"/>
    <lineage>
        <taxon>Eukaryota</taxon>
        <taxon>Viridiplantae</taxon>
        <taxon>Streptophyta</taxon>
        <taxon>Embryophyta</taxon>
        <taxon>Tracheophyta</taxon>
        <taxon>Spermatophyta</taxon>
        <taxon>Magnoliopsida</taxon>
        <taxon>Trochodendrales</taxon>
        <taxon>Trochodendraceae</taxon>
        <taxon>Tetracentron</taxon>
    </lineage>
</organism>
<feature type="domain" description="BAH" evidence="2">
    <location>
        <begin position="62"/>
        <end position="200"/>
    </location>
</feature>
<keyword evidence="4" id="KW-1185">Reference proteome</keyword>
<evidence type="ECO:0000313" key="3">
    <source>
        <dbReference type="EMBL" id="KAF8407040.1"/>
    </source>
</evidence>
<name>A0A834ZJX5_TETSI</name>
<dbReference type="InterPro" id="IPR001025">
    <property type="entry name" value="BAH_dom"/>
</dbReference>
<dbReference type="InterPro" id="IPR043151">
    <property type="entry name" value="BAH_sf"/>
</dbReference>
<dbReference type="GO" id="GO:0003682">
    <property type="term" value="F:chromatin binding"/>
    <property type="evidence" value="ECO:0007669"/>
    <property type="project" value="InterPro"/>
</dbReference>
<comment type="caution">
    <text evidence="3">The sequence shown here is derived from an EMBL/GenBank/DDBJ whole genome shotgun (WGS) entry which is preliminary data.</text>
</comment>
<protein>
    <recommendedName>
        <fullName evidence="2">BAH domain-containing protein</fullName>
    </recommendedName>
</protein>
<feature type="compositionally biased region" description="Basic and acidic residues" evidence="1">
    <location>
        <begin position="427"/>
        <end position="449"/>
    </location>
</feature>
<evidence type="ECO:0000256" key="1">
    <source>
        <dbReference type="SAM" id="MobiDB-lite"/>
    </source>
</evidence>
<dbReference type="FunFam" id="2.30.30.490:FF:000017">
    <property type="entry name" value="Bromo-adjacent homology (BAH) domain-containing protein"/>
    <property type="match status" value="1"/>
</dbReference>
<feature type="compositionally biased region" description="Basic and acidic residues" evidence="1">
    <location>
        <begin position="319"/>
        <end position="328"/>
    </location>
</feature>
<sequence>MLLALKFIHVDPYLLGLDKPAMSHSEEAAKVEKYEFKWGKKRGVGGKKKDIQFYESFTYDGVEYFLYDCVYLYKEGEPEPYIGKLVKIWEQPDHKKKVKVLWFFRPVEIINWLGDDVPLDNEIFLASGEGVGVSNVDSLVITFLITPLRILPEVIDGKCNVVCTSKDSINPQPSMEEVKMADYIFYRTFDVGQFTISDKIDEKVAGVEVRFIFNKKEGQKSGDIPKLDADKKKKNGNIVATNEASQLLSKINSSGGVKASLVKHEPLLGEKLVSGAGADLNETATADFKQEHISDEKTVLRPKDDSDEDEDKAGMNQVEDNKKLKSAKDFGGPDNRPSKKARLDSSVRSSEEPQPNISSLSGLVKDGNKNIIQKKPRVDPDEGVKALGVSGSASEDRTTSKLVKDSKKVKSDELSNGTLPKGAGAHAPEKEVVSNRQELEVTRKPDAVS</sequence>
<proteinExistence type="predicted"/>